<feature type="transmembrane region" description="Helical" evidence="7">
    <location>
        <begin position="369"/>
        <end position="387"/>
    </location>
</feature>
<feature type="transmembrane region" description="Helical" evidence="7">
    <location>
        <begin position="399"/>
        <end position="422"/>
    </location>
</feature>
<accession>A0A4Y9F5T2</accession>
<organism evidence="10 11">
    <name type="scientific">Rothia nasimurium</name>
    <dbReference type="NCBI Taxonomy" id="85336"/>
    <lineage>
        <taxon>Bacteria</taxon>
        <taxon>Bacillati</taxon>
        <taxon>Actinomycetota</taxon>
        <taxon>Actinomycetes</taxon>
        <taxon>Micrococcales</taxon>
        <taxon>Micrococcaceae</taxon>
        <taxon>Rothia</taxon>
    </lineage>
</organism>
<dbReference type="RefSeq" id="WP_135011624.1">
    <property type="nucleotide sequence ID" value="NZ_JADGLK010000009.1"/>
</dbReference>
<evidence type="ECO:0000256" key="4">
    <source>
        <dbReference type="ARBA" id="ARBA00022989"/>
    </source>
</evidence>
<comment type="subcellular location">
    <subcellularLocation>
        <location evidence="1">Cell membrane</location>
        <topology evidence="1">Multi-pass membrane protein</topology>
    </subcellularLocation>
</comment>
<feature type="transmembrane region" description="Helical" evidence="7">
    <location>
        <begin position="250"/>
        <end position="271"/>
    </location>
</feature>
<feature type="transmembrane region" description="Helical" evidence="7">
    <location>
        <begin position="337"/>
        <end position="357"/>
    </location>
</feature>
<feature type="domain" description="Threonine/Serine exporter ThrE" evidence="9">
    <location>
        <begin position="292"/>
        <end position="421"/>
    </location>
</feature>
<comment type="similarity">
    <text evidence="6">Belongs to the ThrE exporter (TC 2.A.79) family.</text>
</comment>
<proteinExistence type="inferred from homology"/>
<keyword evidence="4 7" id="KW-1133">Transmembrane helix</keyword>
<dbReference type="EMBL" id="SPQC01000009">
    <property type="protein sequence ID" value="TFU23220.1"/>
    <property type="molecule type" value="Genomic_DNA"/>
</dbReference>
<dbReference type="InterPro" id="IPR010619">
    <property type="entry name" value="ThrE-like_N"/>
</dbReference>
<dbReference type="GO" id="GO:0015744">
    <property type="term" value="P:succinate transport"/>
    <property type="evidence" value="ECO:0007669"/>
    <property type="project" value="TreeGrafter"/>
</dbReference>
<evidence type="ECO:0000256" key="1">
    <source>
        <dbReference type="ARBA" id="ARBA00004651"/>
    </source>
</evidence>
<dbReference type="PANTHER" id="PTHR34390">
    <property type="entry name" value="UPF0442 PROTEIN YJJB-RELATED"/>
    <property type="match status" value="1"/>
</dbReference>
<evidence type="ECO:0000256" key="2">
    <source>
        <dbReference type="ARBA" id="ARBA00022475"/>
    </source>
</evidence>
<dbReference type="InterPro" id="IPR024528">
    <property type="entry name" value="ThrE_2"/>
</dbReference>
<sequence length="445" mass="47681">MNEPAPTNSIYLGSTRNQHKELVAQSAVVLKLGLLLMKSGASAYRVKTSMSRLAKAVGLEEHHAQVHFTELSTTAYSGGNFRTEIAETRVKGISAYKIDLLSDFVSSLPERIDPALADATLTRIEKEKPLYAPWLLALAAALACAAFAFLNRGGVIECSVVLVAAFAGQLLRSTLAHRGLNHMAVWMLCGLLSAGIYVGVMSALIAPGLIADNHLVGFISSILYLVPGFPLVTGMLEIARMDFSSGISRLTYVALLLGSASFSVWLISLVFSLPLEQAPAPHLGFWLLLILQMLASFTAAFGFAMLFSATPLSCAWAGAIAAIVNPGRIWLVEAGWAPHLAIALAVFTAGVLSEIVAPLHARRVSRISLAVPATVTMVPGVMFYMSMAHFSNGDVNEALASFVQVLLIFAALGMGLALSRLLMDKNWLYDRDTQNLASLPQGHMR</sequence>
<evidence type="ECO:0000313" key="10">
    <source>
        <dbReference type="EMBL" id="TFU23220.1"/>
    </source>
</evidence>
<name>A0A4Y9F5T2_9MICC</name>
<keyword evidence="3 7" id="KW-0812">Transmembrane</keyword>
<dbReference type="GO" id="GO:0005886">
    <property type="term" value="C:plasma membrane"/>
    <property type="evidence" value="ECO:0007669"/>
    <property type="project" value="UniProtKB-SubCell"/>
</dbReference>
<dbReference type="Pfam" id="PF12821">
    <property type="entry name" value="ThrE_2"/>
    <property type="match status" value="1"/>
</dbReference>
<evidence type="ECO:0000259" key="8">
    <source>
        <dbReference type="Pfam" id="PF06738"/>
    </source>
</evidence>
<dbReference type="PANTHER" id="PTHR34390:SF2">
    <property type="entry name" value="SUCCINATE TRANSPORTER SUBUNIT YJJP-RELATED"/>
    <property type="match status" value="1"/>
</dbReference>
<dbReference type="OrthoDB" id="2148488at2"/>
<feature type="domain" description="Threonine/serine exporter-like N-terminal" evidence="8">
    <location>
        <begin position="28"/>
        <end position="267"/>
    </location>
</feature>
<gene>
    <name evidence="10" type="ORF">E4U03_03580</name>
</gene>
<reference evidence="10 11" key="1">
    <citation type="submission" date="2019-03" db="EMBL/GenBank/DDBJ databases">
        <title>Diversity of the mouse oral microbiome.</title>
        <authorList>
            <person name="Joseph S."/>
            <person name="Aduse-Opoku J."/>
            <person name="Curtis M."/>
            <person name="Wade W."/>
            <person name="Hashim A."/>
        </authorList>
    </citation>
    <scope>NUCLEOTIDE SEQUENCE [LARGE SCALE GENOMIC DNA]</scope>
    <source>
        <strain evidence="11">irhom_31</strain>
    </source>
</reference>
<feature type="transmembrane region" description="Helical" evidence="7">
    <location>
        <begin position="314"/>
        <end position="331"/>
    </location>
</feature>
<keyword evidence="2" id="KW-1003">Cell membrane</keyword>
<dbReference type="Proteomes" id="UP000297951">
    <property type="component" value="Unassembled WGS sequence"/>
</dbReference>
<feature type="transmembrane region" description="Helical" evidence="7">
    <location>
        <begin position="154"/>
        <end position="171"/>
    </location>
</feature>
<dbReference type="GO" id="GO:0022857">
    <property type="term" value="F:transmembrane transporter activity"/>
    <property type="evidence" value="ECO:0007669"/>
    <property type="project" value="InterPro"/>
</dbReference>
<dbReference type="InterPro" id="IPR050539">
    <property type="entry name" value="ThrE_Dicarb/AminoAcid_Exp"/>
</dbReference>
<evidence type="ECO:0000256" key="3">
    <source>
        <dbReference type="ARBA" id="ARBA00022692"/>
    </source>
</evidence>
<comment type="caution">
    <text evidence="10">The sequence shown here is derived from an EMBL/GenBank/DDBJ whole genome shotgun (WGS) entry which is preliminary data.</text>
</comment>
<feature type="transmembrane region" description="Helical" evidence="7">
    <location>
        <begin position="183"/>
        <end position="210"/>
    </location>
</feature>
<evidence type="ECO:0000259" key="9">
    <source>
        <dbReference type="Pfam" id="PF12821"/>
    </source>
</evidence>
<evidence type="ECO:0000256" key="7">
    <source>
        <dbReference type="SAM" id="Phobius"/>
    </source>
</evidence>
<evidence type="ECO:0000256" key="5">
    <source>
        <dbReference type="ARBA" id="ARBA00023136"/>
    </source>
</evidence>
<feature type="transmembrane region" description="Helical" evidence="7">
    <location>
        <begin position="216"/>
        <end position="238"/>
    </location>
</feature>
<protein>
    <submittedName>
        <fullName evidence="10">Threonine/serine exporter family protein</fullName>
    </submittedName>
</protein>
<feature type="transmembrane region" description="Helical" evidence="7">
    <location>
        <begin position="283"/>
        <end position="307"/>
    </location>
</feature>
<keyword evidence="5 7" id="KW-0472">Membrane</keyword>
<dbReference type="Pfam" id="PF06738">
    <property type="entry name" value="ThrE"/>
    <property type="match status" value="1"/>
</dbReference>
<evidence type="ECO:0000313" key="11">
    <source>
        <dbReference type="Proteomes" id="UP000297951"/>
    </source>
</evidence>
<dbReference type="AlphaFoldDB" id="A0A4Y9F5T2"/>
<dbReference type="STRING" id="85336.A7979_08170"/>
<feature type="transmembrane region" description="Helical" evidence="7">
    <location>
        <begin position="130"/>
        <end position="148"/>
    </location>
</feature>
<evidence type="ECO:0000256" key="6">
    <source>
        <dbReference type="ARBA" id="ARBA00034125"/>
    </source>
</evidence>